<gene>
    <name evidence="1" type="ORF">F383_30461</name>
</gene>
<sequence>MHTYSSGGSTTQGTPVWARSFLY</sequence>
<evidence type="ECO:0000313" key="1">
    <source>
        <dbReference type="EMBL" id="KHG05731.1"/>
    </source>
</evidence>
<organism evidence="1 2">
    <name type="scientific">Gossypium arboreum</name>
    <name type="common">Tree cotton</name>
    <name type="synonym">Gossypium nanking</name>
    <dbReference type="NCBI Taxonomy" id="29729"/>
    <lineage>
        <taxon>Eukaryota</taxon>
        <taxon>Viridiplantae</taxon>
        <taxon>Streptophyta</taxon>
        <taxon>Embryophyta</taxon>
        <taxon>Tracheophyta</taxon>
        <taxon>Spermatophyta</taxon>
        <taxon>Magnoliopsida</taxon>
        <taxon>eudicotyledons</taxon>
        <taxon>Gunneridae</taxon>
        <taxon>Pentapetalae</taxon>
        <taxon>rosids</taxon>
        <taxon>malvids</taxon>
        <taxon>Malvales</taxon>
        <taxon>Malvaceae</taxon>
        <taxon>Malvoideae</taxon>
        <taxon>Gossypium</taxon>
    </lineage>
</organism>
<dbReference type="EMBL" id="JRRC01436222">
    <property type="protein sequence ID" value="KHG05731.1"/>
    <property type="molecule type" value="Genomic_DNA"/>
</dbReference>
<keyword evidence="2" id="KW-1185">Reference proteome</keyword>
<accession>A0A0B0N3G1</accession>
<protein>
    <submittedName>
        <fullName evidence="1">Uncharacterized protein</fullName>
    </submittedName>
</protein>
<dbReference type="AlphaFoldDB" id="A0A0B0N3G1"/>
<evidence type="ECO:0000313" key="2">
    <source>
        <dbReference type="Proteomes" id="UP000032142"/>
    </source>
</evidence>
<proteinExistence type="predicted"/>
<comment type="caution">
    <text evidence="1">The sequence shown here is derived from an EMBL/GenBank/DDBJ whole genome shotgun (WGS) entry which is preliminary data.</text>
</comment>
<dbReference type="Proteomes" id="UP000032142">
    <property type="component" value="Unassembled WGS sequence"/>
</dbReference>
<name>A0A0B0N3G1_GOSAR</name>
<reference evidence="2" key="1">
    <citation type="submission" date="2014-09" db="EMBL/GenBank/DDBJ databases">
        <authorList>
            <person name="Mudge J."/>
            <person name="Ramaraj T."/>
            <person name="Lindquist I.E."/>
            <person name="Bharti A.K."/>
            <person name="Sundararajan A."/>
            <person name="Cameron C.T."/>
            <person name="Woodward J.E."/>
            <person name="May G.D."/>
            <person name="Brubaker C."/>
            <person name="Broadhvest J."/>
            <person name="Wilkins T.A."/>
        </authorList>
    </citation>
    <scope>NUCLEOTIDE SEQUENCE</scope>
    <source>
        <strain evidence="2">cv. AKA8401</strain>
    </source>
</reference>